<dbReference type="InterPro" id="IPR012584">
    <property type="entry name" value="NOL11_N"/>
</dbReference>
<organism evidence="10">
    <name type="scientific">Drosophila sechellia</name>
    <name type="common">Fruit fly</name>
    <dbReference type="NCBI Taxonomy" id="7238"/>
    <lineage>
        <taxon>Eukaryota</taxon>
        <taxon>Metazoa</taxon>
        <taxon>Ecdysozoa</taxon>
        <taxon>Arthropoda</taxon>
        <taxon>Hexapoda</taxon>
        <taxon>Insecta</taxon>
        <taxon>Pterygota</taxon>
        <taxon>Neoptera</taxon>
        <taxon>Endopterygota</taxon>
        <taxon>Diptera</taxon>
        <taxon>Brachycera</taxon>
        <taxon>Muscomorpha</taxon>
        <taxon>Ephydroidea</taxon>
        <taxon>Drosophilidae</taxon>
        <taxon>Drosophila</taxon>
        <taxon>Sophophora</taxon>
    </lineage>
</organism>
<protein>
    <submittedName>
        <fullName evidence="9">GM19592</fullName>
    </submittedName>
</protein>
<dbReference type="Pfam" id="PF20998">
    <property type="entry name" value="Nol11_C"/>
    <property type="match status" value="1"/>
</dbReference>
<dbReference type="EMBL" id="CH480844">
    <property type="protein sequence ID" value="EDW49793.1"/>
    <property type="molecule type" value="Genomic_DNA"/>
</dbReference>
<evidence type="ECO:0000256" key="6">
    <source>
        <dbReference type="ARBA" id="ARBA00023242"/>
    </source>
</evidence>
<sequence>MSKFLSYYNLFPIPDHKEFLGLAADRENGNVVTTLARNVVVVLNVSLDTKISKCPCNKRDFLIDQHTKTVAQLVPAGKLSSKVIYDPSSQKYVGVFGNHALRLWDVDTMDVSKCKKLKFQKSIAHVVATLQEALILYSDGECQTLSQALASRKDQKEDTAEQLALAASKVISKPTVYALAQGQQVLTYFEETKATGELQLIRLSLDTANRRKYLIKREDVRLTGYAVVEGDADPQLLTIWSDKRIFMLNLAEGPSERSPGQFVSMLAELNVESKLSVHGVSRNFAAIYGANYSQEGASLLVYNTQFKVVNAKQYFKVYLDFSRLWAGNEHILLAMGNNIAAVRYRMNREVLVDMLGSQFSDTHLSPIELDHINEEEYLESLIKFDGSTKSLNYKAVKSHISKQMPNLDYQKADGRELAYDPPEVVDQEIDEIIKQHVHGEATTCENGLEDVSVTLMTNFFDKGPNNTAVQALVRQLERSGAGEEEIIERILTLFIKTDNTEHVLMCLRRYSNISERMLAWSLRYALDKCKPRQAINGDSNAVPTAKRYSNKELLNAVLACRFHAGGIEEHLRYRLELSHVQLLMRHLFDLVNDPNVQLEERPSLDCSPMQTEVQALQWLGCILTSHCTLLIISKDQALLETLSEWANLLSFYEESLFDLANLLPLLTNIVEKRQPKPMYSANWYGIEEVVLY</sequence>
<dbReference type="InterPro" id="IPR048897">
    <property type="entry name" value="Nol11_C"/>
</dbReference>
<evidence type="ECO:0000256" key="1">
    <source>
        <dbReference type="ARBA" id="ARBA00004604"/>
    </source>
</evidence>
<evidence type="ECO:0000259" key="8">
    <source>
        <dbReference type="Pfam" id="PF20998"/>
    </source>
</evidence>
<dbReference type="HOGENOM" id="CLU_026261_0_0_1"/>
<dbReference type="AlphaFoldDB" id="B4IIM2"/>
<keyword evidence="10" id="KW-1185">Reference proteome</keyword>
<evidence type="ECO:0000313" key="9">
    <source>
        <dbReference type="EMBL" id="EDW49793.1"/>
    </source>
</evidence>
<dbReference type="GO" id="GO:0005730">
    <property type="term" value="C:nucleolus"/>
    <property type="evidence" value="ECO:0007669"/>
    <property type="project" value="UniProtKB-SubCell"/>
</dbReference>
<dbReference type="InterPro" id="IPR042859">
    <property type="entry name" value="NOL11"/>
</dbReference>
<accession>B4IIM2</accession>
<keyword evidence="5" id="KW-0804">Transcription</keyword>
<dbReference type="GO" id="GO:0003723">
    <property type="term" value="F:RNA binding"/>
    <property type="evidence" value="ECO:0007669"/>
    <property type="project" value="TreeGrafter"/>
</dbReference>
<evidence type="ECO:0000313" key="10">
    <source>
        <dbReference type="Proteomes" id="UP000001292"/>
    </source>
</evidence>
<name>B4IIM2_DROSE</name>
<gene>
    <name evidence="9" type="primary">Dsec\GM19592</name>
    <name evidence="9" type="ORF">Dsec_GM19592</name>
</gene>
<keyword evidence="4" id="KW-0010">Activator</keyword>
<reference evidence="9 10" key="1">
    <citation type="journal article" date="2007" name="Nature">
        <title>Evolution of genes and genomes on the Drosophila phylogeny.</title>
        <authorList>
            <consortium name="Drosophila 12 Genomes Consortium"/>
            <person name="Clark A.G."/>
            <person name="Eisen M.B."/>
            <person name="Smith D.R."/>
            <person name="Bergman C.M."/>
            <person name="Oliver B."/>
            <person name="Markow T.A."/>
            <person name="Kaufman T.C."/>
            <person name="Kellis M."/>
            <person name="Gelbart W."/>
            <person name="Iyer V.N."/>
            <person name="Pollard D.A."/>
            <person name="Sackton T.B."/>
            <person name="Larracuente A.M."/>
            <person name="Singh N.D."/>
            <person name="Abad J.P."/>
            <person name="Abt D.N."/>
            <person name="Adryan B."/>
            <person name="Aguade M."/>
            <person name="Akashi H."/>
            <person name="Anderson W.W."/>
            <person name="Aquadro C.F."/>
            <person name="Ardell D.H."/>
            <person name="Arguello R."/>
            <person name="Artieri C.G."/>
            <person name="Barbash D.A."/>
            <person name="Barker D."/>
            <person name="Barsanti P."/>
            <person name="Batterham P."/>
            <person name="Batzoglou S."/>
            <person name="Begun D."/>
            <person name="Bhutkar A."/>
            <person name="Blanco E."/>
            <person name="Bosak S.A."/>
            <person name="Bradley R.K."/>
            <person name="Brand A.D."/>
            <person name="Brent M.R."/>
            <person name="Brooks A.N."/>
            <person name="Brown R.H."/>
            <person name="Butlin R.K."/>
            <person name="Caggese C."/>
            <person name="Calvi B.R."/>
            <person name="Bernardo de Carvalho A."/>
            <person name="Caspi A."/>
            <person name="Castrezana S."/>
            <person name="Celniker S.E."/>
            <person name="Chang J.L."/>
            <person name="Chapple C."/>
            <person name="Chatterji S."/>
            <person name="Chinwalla A."/>
            <person name="Civetta A."/>
            <person name="Clifton S.W."/>
            <person name="Comeron J.M."/>
            <person name="Costello J.C."/>
            <person name="Coyne J.A."/>
            <person name="Daub J."/>
            <person name="David R.G."/>
            <person name="Delcher A.L."/>
            <person name="Delehaunty K."/>
            <person name="Do C.B."/>
            <person name="Ebling H."/>
            <person name="Edwards K."/>
            <person name="Eickbush T."/>
            <person name="Evans J.D."/>
            <person name="Filipski A."/>
            <person name="Findeiss S."/>
            <person name="Freyhult E."/>
            <person name="Fulton L."/>
            <person name="Fulton R."/>
            <person name="Garcia A.C."/>
            <person name="Gardiner A."/>
            <person name="Garfield D.A."/>
            <person name="Garvin B.E."/>
            <person name="Gibson G."/>
            <person name="Gilbert D."/>
            <person name="Gnerre S."/>
            <person name="Godfrey J."/>
            <person name="Good R."/>
            <person name="Gotea V."/>
            <person name="Gravely B."/>
            <person name="Greenberg A.J."/>
            <person name="Griffiths-Jones S."/>
            <person name="Gross S."/>
            <person name="Guigo R."/>
            <person name="Gustafson E.A."/>
            <person name="Haerty W."/>
            <person name="Hahn M.W."/>
            <person name="Halligan D.L."/>
            <person name="Halpern A.L."/>
            <person name="Halter G.M."/>
            <person name="Han M.V."/>
            <person name="Heger A."/>
            <person name="Hillier L."/>
            <person name="Hinrichs A.S."/>
            <person name="Holmes I."/>
            <person name="Hoskins R.A."/>
            <person name="Hubisz M.J."/>
            <person name="Hultmark D."/>
            <person name="Huntley M.A."/>
            <person name="Jaffe D.B."/>
            <person name="Jagadeeshan S."/>
            <person name="Jeck W.R."/>
            <person name="Johnson J."/>
            <person name="Jones C.D."/>
            <person name="Jordan W.C."/>
            <person name="Karpen G.H."/>
            <person name="Kataoka E."/>
            <person name="Keightley P.D."/>
            <person name="Kheradpour P."/>
            <person name="Kirkness E.F."/>
            <person name="Koerich L.B."/>
            <person name="Kristiansen K."/>
            <person name="Kudrna D."/>
            <person name="Kulathinal R.J."/>
            <person name="Kumar S."/>
            <person name="Kwok R."/>
            <person name="Lander E."/>
            <person name="Langley C.H."/>
            <person name="Lapoint R."/>
            <person name="Lazzaro B.P."/>
            <person name="Lee S.J."/>
            <person name="Levesque L."/>
            <person name="Li R."/>
            <person name="Lin C.F."/>
            <person name="Lin M.F."/>
            <person name="Lindblad-Toh K."/>
            <person name="Llopart A."/>
            <person name="Long M."/>
            <person name="Low L."/>
            <person name="Lozovsky E."/>
            <person name="Lu J."/>
            <person name="Luo M."/>
            <person name="Machado C.A."/>
            <person name="Makalowski W."/>
            <person name="Marzo M."/>
            <person name="Matsuda M."/>
            <person name="Matzkin L."/>
            <person name="McAllister B."/>
            <person name="McBride C.S."/>
            <person name="McKernan B."/>
            <person name="McKernan K."/>
            <person name="Mendez-Lago M."/>
            <person name="Minx P."/>
            <person name="Mollenhauer M.U."/>
            <person name="Montooth K."/>
            <person name="Mount S.M."/>
            <person name="Mu X."/>
            <person name="Myers E."/>
            <person name="Negre B."/>
            <person name="Newfeld S."/>
            <person name="Nielsen R."/>
            <person name="Noor M.A."/>
            <person name="O'Grady P."/>
            <person name="Pachter L."/>
            <person name="Papaceit M."/>
            <person name="Parisi M.J."/>
            <person name="Parisi M."/>
            <person name="Parts L."/>
            <person name="Pedersen J.S."/>
            <person name="Pesole G."/>
            <person name="Phillippy A.M."/>
            <person name="Ponting C.P."/>
            <person name="Pop M."/>
            <person name="Porcelli D."/>
            <person name="Powell J.R."/>
            <person name="Prohaska S."/>
            <person name="Pruitt K."/>
            <person name="Puig M."/>
            <person name="Quesneville H."/>
            <person name="Ram K.R."/>
            <person name="Rand D."/>
            <person name="Rasmussen M.D."/>
            <person name="Reed L.K."/>
            <person name="Reenan R."/>
            <person name="Reily A."/>
            <person name="Remington K.A."/>
            <person name="Rieger T.T."/>
            <person name="Ritchie M.G."/>
            <person name="Robin C."/>
            <person name="Rogers Y.H."/>
            <person name="Rohde C."/>
            <person name="Rozas J."/>
            <person name="Rubenfield M.J."/>
            <person name="Ruiz A."/>
            <person name="Russo S."/>
            <person name="Salzberg S.L."/>
            <person name="Sanchez-Gracia A."/>
            <person name="Saranga D.J."/>
            <person name="Sato H."/>
            <person name="Schaeffer S.W."/>
            <person name="Schatz M.C."/>
            <person name="Schlenke T."/>
            <person name="Schwartz R."/>
            <person name="Segarra C."/>
            <person name="Singh R.S."/>
            <person name="Sirot L."/>
            <person name="Sirota M."/>
            <person name="Sisneros N.B."/>
            <person name="Smith C.D."/>
            <person name="Smith T.F."/>
            <person name="Spieth J."/>
            <person name="Stage D.E."/>
            <person name="Stark A."/>
            <person name="Stephan W."/>
            <person name="Strausberg R.L."/>
            <person name="Strempel S."/>
            <person name="Sturgill D."/>
            <person name="Sutton G."/>
            <person name="Sutton G.G."/>
            <person name="Tao W."/>
            <person name="Teichmann S."/>
            <person name="Tobari Y.N."/>
            <person name="Tomimura Y."/>
            <person name="Tsolas J.M."/>
            <person name="Valente V.L."/>
            <person name="Venter E."/>
            <person name="Venter J.C."/>
            <person name="Vicario S."/>
            <person name="Vieira F.G."/>
            <person name="Vilella A.J."/>
            <person name="Villasante A."/>
            <person name="Walenz B."/>
            <person name="Wang J."/>
            <person name="Wasserman M."/>
            <person name="Watts T."/>
            <person name="Wilson D."/>
            <person name="Wilson R.K."/>
            <person name="Wing R.A."/>
            <person name="Wolfner M.F."/>
            <person name="Wong A."/>
            <person name="Wong G.K."/>
            <person name="Wu C.I."/>
            <person name="Wu G."/>
            <person name="Yamamoto D."/>
            <person name="Yang H.P."/>
            <person name="Yang S.P."/>
            <person name="Yorke J.A."/>
            <person name="Yoshida K."/>
            <person name="Zdobnov E."/>
            <person name="Zhang P."/>
            <person name="Zhang Y."/>
            <person name="Zimin A.V."/>
            <person name="Baldwin J."/>
            <person name="Abdouelleil A."/>
            <person name="Abdulkadir J."/>
            <person name="Abebe A."/>
            <person name="Abera B."/>
            <person name="Abreu J."/>
            <person name="Acer S.C."/>
            <person name="Aftuck L."/>
            <person name="Alexander A."/>
            <person name="An P."/>
            <person name="Anderson E."/>
            <person name="Anderson S."/>
            <person name="Arachi H."/>
            <person name="Azer M."/>
            <person name="Bachantsang P."/>
            <person name="Barry A."/>
            <person name="Bayul T."/>
            <person name="Berlin A."/>
            <person name="Bessette D."/>
            <person name="Bloom T."/>
            <person name="Blye J."/>
            <person name="Boguslavskiy L."/>
            <person name="Bonnet C."/>
            <person name="Boukhgalter B."/>
            <person name="Bourzgui I."/>
            <person name="Brown A."/>
            <person name="Cahill P."/>
            <person name="Channer S."/>
            <person name="Cheshatsang Y."/>
            <person name="Chuda L."/>
            <person name="Citroen M."/>
            <person name="Collymore A."/>
            <person name="Cooke P."/>
            <person name="Costello M."/>
            <person name="D'Aco K."/>
            <person name="Daza R."/>
            <person name="De Haan G."/>
            <person name="DeGray S."/>
            <person name="DeMaso C."/>
            <person name="Dhargay N."/>
            <person name="Dooley K."/>
            <person name="Dooley E."/>
            <person name="Doricent M."/>
            <person name="Dorje P."/>
            <person name="Dorjee K."/>
            <person name="Dupes A."/>
            <person name="Elong R."/>
            <person name="Falk J."/>
            <person name="Farina A."/>
            <person name="Faro S."/>
            <person name="Ferguson D."/>
            <person name="Fisher S."/>
            <person name="Foley C.D."/>
            <person name="Franke A."/>
            <person name="Friedrich D."/>
            <person name="Gadbois L."/>
            <person name="Gearin G."/>
            <person name="Gearin C.R."/>
            <person name="Giannoukos G."/>
            <person name="Goode T."/>
            <person name="Graham J."/>
            <person name="Grandbois E."/>
            <person name="Grewal S."/>
            <person name="Gyaltsen K."/>
            <person name="Hafez N."/>
            <person name="Hagos B."/>
            <person name="Hall J."/>
            <person name="Henson C."/>
            <person name="Hollinger A."/>
            <person name="Honan T."/>
            <person name="Huard M.D."/>
            <person name="Hughes L."/>
            <person name="Hurhula B."/>
            <person name="Husby M.E."/>
            <person name="Kamat A."/>
            <person name="Kanga B."/>
            <person name="Kashin S."/>
            <person name="Khazanovich D."/>
            <person name="Kisner P."/>
            <person name="Lance K."/>
            <person name="Lara M."/>
            <person name="Lee W."/>
            <person name="Lennon N."/>
            <person name="Letendre F."/>
            <person name="LeVine R."/>
            <person name="Lipovsky A."/>
            <person name="Liu X."/>
            <person name="Liu J."/>
            <person name="Liu S."/>
            <person name="Lokyitsang T."/>
            <person name="Lokyitsang Y."/>
            <person name="Lubonja R."/>
            <person name="Lui A."/>
            <person name="MacDonald P."/>
            <person name="Magnisalis V."/>
            <person name="Maru K."/>
            <person name="Matthews C."/>
            <person name="McCusker W."/>
            <person name="McDonough S."/>
            <person name="Mehta T."/>
            <person name="Meldrim J."/>
            <person name="Meneus L."/>
            <person name="Mihai O."/>
            <person name="Mihalev A."/>
            <person name="Mihova T."/>
            <person name="Mittelman R."/>
            <person name="Mlenga V."/>
            <person name="Montmayeur A."/>
            <person name="Mulrain L."/>
            <person name="Navidi A."/>
            <person name="Naylor J."/>
            <person name="Negash T."/>
            <person name="Nguyen T."/>
            <person name="Nguyen N."/>
            <person name="Nicol R."/>
            <person name="Norbu C."/>
            <person name="Norbu N."/>
            <person name="Novod N."/>
            <person name="O'Neill B."/>
            <person name="Osman S."/>
            <person name="Markiewicz E."/>
            <person name="Oyono O.L."/>
            <person name="Patti C."/>
            <person name="Phunkhang P."/>
            <person name="Pierre F."/>
            <person name="Priest M."/>
            <person name="Raghuraman S."/>
            <person name="Rege F."/>
            <person name="Reyes R."/>
            <person name="Rise C."/>
            <person name="Rogov P."/>
            <person name="Ross K."/>
            <person name="Ryan E."/>
            <person name="Settipalli S."/>
            <person name="Shea T."/>
            <person name="Sherpa N."/>
            <person name="Shi L."/>
            <person name="Shih D."/>
            <person name="Sparrow T."/>
            <person name="Spaulding J."/>
            <person name="Stalker J."/>
            <person name="Stange-Thomann N."/>
            <person name="Stavropoulos S."/>
            <person name="Stone C."/>
            <person name="Strader C."/>
            <person name="Tesfaye S."/>
            <person name="Thomson T."/>
            <person name="Thoulutsang Y."/>
            <person name="Thoulutsang D."/>
            <person name="Topham K."/>
            <person name="Topping I."/>
            <person name="Tsamla T."/>
            <person name="Vassiliev H."/>
            <person name="Vo A."/>
            <person name="Wangchuk T."/>
            <person name="Wangdi T."/>
            <person name="Weiand M."/>
            <person name="Wilkinson J."/>
            <person name="Wilson A."/>
            <person name="Yadav S."/>
            <person name="Young G."/>
            <person name="Yu Q."/>
            <person name="Zembek L."/>
            <person name="Zhong D."/>
            <person name="Zimmer A."/>
            <person name="Zwirko Z."/>
            <person name="Jaffe D.B."/>
            <person name="Alvarez P."/>
            <person name="Brockman W."/>
            <person name="Butler J."/>
            <person name="Chin C."/>
            <person name="Gnerre S."/>
            <person name="Grabherr M."/>
            <person name="Kleber M."/>
            <person name="Mauceli E."/>
            <person name="MacCallum I."/>
        </authorList>
    </citation>
    <scope>NUCLEOTIDE SEQUENCE [LARGE SCALE GENOMIC DNA]</scope>
    <source>
        <strain evidence="10">Rob3c / Tucson 14021-0248.25</strain>
    </source>
</reference>
<dbReference type="PhylomeDB" id="B4IIM2"/>
<comment type="subcellular location">
    <subcellularLocation>
        <location evidence="1">Nucleus</location>
        <location evidence="1">Nucleolus</location>
    </subcellularLocation>
</comment>
<keyword evidence="3" id="KW-0805">Transcription regulation</keyword>
<proteinExistence type="predicted"/>
<evidence type="ECO:0000256" key="4">
    <source>
        <dbReference type="ARBA" id="ARBA00023159"/>
    </source>
</evidence>
<keyword evidence="6" id="KW-0539">Nucleus</keyword>
<dbReference type="OMA" id="QGTTGQC"/>
<dbReference type="PANTHER" id="PTHR15633:SF2">
    <property type="entry name" value="NUCLEOLAR PROTEIN 11"/>
    <property type="match status" value="1"/>
</dbReference>
<dbReference type="Proteomes" id="UP000001292">
    <property type="component" value="Unassembled WGS sequence"/>
</dbReference>
<feature type="domain" description="Nucleolar protein 11 N-terminal" evidence="7">
    <location>
        <begin position="1"/>
        <end position="345"/>
    </location>
</feature>
<feature type="domain" description="Nucleolar protein 11 C-terminal" evidence="8">
    <location>
        <begin position="422"/>
        <end position="692"/>
    </location>
</feature>
<dbReference type="PANTHER" id="PTHR15633">
    <property type="entry name" value="NUCLEOLAR PROTEIN 11"/>
    <property type="match status" value="1"/>
</dbReference>
<evidence type="ECO:0000256" key="3">
    <source>
        <dbReference type="ARBA" id="ARBA00023015"/>
    </source>
</evidence>
<evidence type="ECO:0000259" key="7">
    <source>
        <dbReference type="Pfam" id="PF08168"/>
    </source>
</evidence>
<evidence type="ECO:0000256" key="2">
    <source>
        <dbReference type="ARBA" id="ARBA00022552"/>
    </source>
</evidence>
<dbReference type="Pfam" id="PF08168">
    <property type="entry name" value="NOL11_N"/>
    <property type="match status" value="1"/>
</dbReference>
<dbReference type="STRING" id="7238.B4IIM2"/>
<dbReference type="GO" id="GO:0030490">
    <property type="term" value="P:maturation of SSU-rRNA"/>
    <property type="evidence" value="ECO:0007669"/>
    <property type="project" value="InterPro"/>
</dbReference>
<evidence type="ECO:0000256" key="5">
    <source>
        <dbReference type="ARBA" id="ARBA00023163"/>
    </source>
</evidence>
<keyword evidence="2" id="KW-0698">rRNA processing</keyword>